<accession>A0A0D2LRT1</accession>
<proteinExistence type="predicted"/>
<organism evidence="2 3">
    <name type="scientific">Monoraphidium neglectum</name>
    <dbReference type="NCBI Taxonomy" id="145388"/>
    <lineage>
        <taxon>Eukaryota</taxon>
        <taxon>Viridiplantae</taxon>
        <taxon>Chlorophyta</taxon>
        <taxon>core chlorophytes</taxon>
        <taxon>Chlorophyceae</taxon>
        <taxon>CS clade</taxon>
        <taxon>Sphaeropleales</taxon>
        <taxon>Selenastraceae</taxon>
        <taxon>Monoraphidium</taxon>
    </lineage>
</organism>
<dbReference type="Proteomes" id="UP000054498">
    <property type="component" value="Unassembled WGS sequence"/>
</dbReference>
<evidence type="ECO:0000313" key="2">
    <source>
        <dbReference type="EMBL" id="KIY94389.1"/>
    </source>
</evidence>
<dbReference type="EMBL" id="KK104129">
    <property type="protein sequence ID" value="KIY94389.1"/>
    <property type="molecule type" value="Genomic_DNA"/>
</dbReference>
<sequence>MAVTFASGNGQTVMGPPPAGPLKATTAALAQWGVSKDKLSRNASCITSGYVQNQYPHLQSPSYVSPYLTTCIMTGG</sequence>
<keyword evidence="3" id="KW-1185">Reference proteome</keyword>
<feature type="region of interest" description="Disordered" evidence="1">
    <location>
        <begin position="1"/>
        <end position="20"/>
    </location>
</feature>
<dbReference type="STRING" id="145388.A0A0D2LRT1"/>
<feature type="compositionally biased region" description="Polar residues" evidence="1">
    <location>
        <begin position="1"/>
        <end position="12"/>
    </location>
</feature>
<name>A0A0D2LRT1_9CHLO</name>
<gene>
    <name evidence="2" type="ORF">MNEG_13574</name>
</gene>
<protein>
    <submittedName>
        <fullName evidence="2">Uncharacterized protein</fullName>
    </submittedName>
</protein>
<evidence type="ECO:0000313" key="3">
    <source>
        <dbReference type="Proteomes" id="UP000054498"/>
    </source>
</evidence>
<dbReference type="KEGG" id="mng:MNEG_13574"/>
<dbReference type="RefSeq" id="XP_013893409.1">
    <property type="nucleotide sequence ID" value="XM_014037955.1"/>
</dbReference>
<dbReference type="GeneID" id="25731050"/>
<dbReference type="AlphaFoldDB" id="A0A0D2LRT1"/>
<evidence type="ECO:0000256" key="1">
    <source>
        <dbReference type="SAM" id="MobiDB-lite"/>
    </source>
</evidence>
<reference evidence="2 3" key="1">
    <citation type="journal article" date="2013" name="BMC Genomics">
        <title>Reconstruction of the lipid metabolism for the microalga Monoraphidium neglectum from its genome sequence reveals characteristics suitable for biofuel production.</title>
        <authorList>
            <person name="Bogen C."/>
            <person name="Al-Dilaimi A."/>
            <person name="Albersmeier A."/>
            <person name="Wichmann J."/>
            <person name="Grundmann M."/>
            <person name="Rupp O."/>
            <person name="Lauersen K.J."/>
            <person name="Blifernez-Klassen O."/>
            <person name="Kalinowski J."/>
            <person name="Goesmann A."/>
            <person name="Mussgnug J.H."/>
            <person name="Kruse O."/>
        </authorList>
    </citation>
    <scope>NUCLEOTIDE SEQUENCE [LARGE SCALE GENOMIC DNA]</scope>
    <source>
        <strain evidence="2 3">SAG 48.87</strain>
    </source>
</reference>